<name>A0ACC2KEW4_PERAE</name>
<accession>A0ACC2KEW4</accession>
<reference evidence="1 2" key="1">
    <citation type="journal article" date="2022" name="Hortic Res">
        <title>A haplotype resolved chromosomal level avocado genome allows analysis of novel avocado genes.</title>
        <authorList>
            <person name="Nath O."/>
            <person name="Fletcher S.J."/>
            <person name="Hayward A."/>
            <person name="Shaw L.M."/>
            <person name="Masouleh A.K."/>
            <person name="Furtado A."/>
            <person name="Henry R.J."/>
            <person name="Mitter N."/>
        </authorList>
    </citation>
    <scope>NUCLEOTIDE SEQUENCE [LARGE SCALE GENOMIC DNA]</scope>
    <source>
        <strain evidence="2">cv. Hass</strain>
    </source>
</reference>
<gene>
    <name evidence="1" type="ORF">MRB53_028096</name>
</gene>
<dbReference type="EMBL" id="CM056817">
    <property type="protein sequence ID" value="KAJ8619567.1"/>
    <property type="molecule type" value="Genomic_DNA"/>
</dbReference>
<proteinExistence type="predicted"/>
<organism evidence="1 2">
    <name type="scientific">Persea americana</name>
    <name type="common">Avocado</name>
    <dbReference type="NCBI Taxonomy" id="3435"/>
    <lineage>
        <taxon>Eukaryota</taxon>
        <taxon>Viridiplantae</taxon>
        <taxon>Streptophyta</taxon>
        <taxon>Embryophyta</taxon>
        <taxon>Tracheophyta</taxon>
        <taxon>Spermatophyta</taxon>
        <taxon>Magnoliopsida</taxon>
        <taxon>Magnoliidae</taxon>
        <taxon>Laurales</taxon>
        <taxon>Lauraceae</taxon>
        <taxon>Persea</taxon>
    </lineage>
</organism>
<evidence type="ECO:0000313" key="1">
    <source>
        <dbReference type="EMBL" id="KAJ8619567.1"/>
    </source>
</evidence>
<dbReference type="Proteomes" id="UP001234297">
    <property type="component" value="Chromosome 9"/>
</dbReference>
<comment type="caution">
    <text evidence="1">The sequence shown here is derived from an EMBL/GenBank/DDBJ whole genome shotgun (WGS) entry which is preliminary data.</text>
</comment>
<keyword evidence="2" id="KW-1185">Reference proteome</keyword>
<protein>
    <submittedName>
        <fullName evidence="1">Uncharacterized protein</fullName>
    </submittedName>
</protein>
<evidence type="ECO:0000313" key="2">
    <source>
        <dbReference type="Proteomes" id="UP001234297"/>
    </source>
</evidence>
<sequence>MDPSEPRGAATETGEEEEGAKLVTDPDGEPSVLGLGPASASGFGGLRFDGIVGIKSPGEGATPLGEGSRGLMSGASSGGSGTDIGASGSNAGAADMVFTPSREEDRDGVAMVVMKTTIAK</sequence>